<dbReference type="EMBL" id="BK016244">
    <property type="protein sequence ID" value="DAG04594.1"/>
    <property type="molecule type" value="Genomic_DNA"/>
</dbReference>
<reference evidence="1" key="1">
    <citation type="journal article" date="2021" name="Proc. Natl. Acad. Sci. U.S.A.">
        <title>A Catalog of Tens of Thousands of Viruses from Human Metagenomes Reveals Hidden Associations with Chronic Diseases.</title>
        <authorList>
            <person name="Tisza M.J."/>
            <person name="Buck C.B."/>
        </authorList>
    </citation>
    <scope>NUCLEOTIDE SEQUENCE</scope>
    <source>
        <strain evidence="1">CtDXu9</strain>
    </source>
</reference>
<organism evidence="1">
    <name type="scientific">Siphoviridae sp. ctDXu9</name>
    <dbReference type="NCBI Taxonomy" id="2825387"/>
    <lineage>
        <taxon>Viruses</taxon>
        <taxon>Duplodnaviria</taxon>
        <taxon>Heunggongvirae</taxon>
        <taxon>Uroviricota</taxon>
        <taxon>Caudoviricetes</taxon>
    </lineage>
</organism>
<sequence length="29" mass="3486">MKHYLKRSVHRCQCDNKLQSYSTSESEVK</sequence>
<accession>A0A8S5VCU3</accession>
<proteinExistence type="predicted"/>
<evidence type="ECO:0000313" key="1">
    <source>
        <dbReference type="EMBL" id="DAG04594.1"/>
    </source>
</evidence>
<protein>
    <submittedName>
        <fullName evidence="1">Uncharacterized protein</fullName>
    </submittedName>
</protein>
<name>A0A8S5VCU3_9CAUD</name>